<evidence type="ECO:0000259" key="11">
    <source>
        <dbReference type="Pfam" id="PF09335"/>
    </source>
</evidence>
<accession>A0A164ZIT7</accession>
<keyword evidence="7 10" id="KW-1133">Transmembrane helix</keyword>
<keyword evidence="13" id="KW-1185">Reference proteome</keyword>
<dbReference type="OrthoDB" id="166803at2759"/>
<dbReference type="GO" id="GO:0000139">
    <property type="term" value="C:Golgi membrane"/>
    <property type="evidence" value="ECO:0007669"/>
    <property type="project" value="UniProtKB-SubCell"/>
</dbReference>
<organism evidence="12 13">
    <name type="scientific">Sistotremastrum niveocremeum HHB9708</name>
    <dbReference type="NCBI Taxonomy" id="1314777"/>
    <lineage>
        <taxon>Eukaryota</taxon>
        <taxon>Fungi</taxon>
        <taxon>Dikarya</taxon>
        <taxon>Basidiomycota</taxon>
        <taxon>Agaricomycotina</taxon>
        <taxon>Agaricomycetes</taxon>
        <taxon>Sistotremastrales</taxon>
        <taxon>Sistotremastraceae</taxon>
        <taxon>Sertulicium</taxon>
        <taxon>Sertulicium niveocremeum</taxon>
    </lineage>
</organism>
<evidence type="ECO:0000256" key="9">
    <source>
        <dbReference type="ARBA" id="ARBA00023136"/>
    </source>
</evidence>
<feature type="transmembrane region" description="Helical" evidence="10">
    <location>
        <begin position="114"/>
        <end position="135"/>
    </location>
</feature>
<evidence type="ECO:0000313" key="13">
    <source>
        <dbReference type="Proteomes" id="UP000076722"/>
    </source>
</evidence>
<evidence type="ECO:0000313" key="12">
    <source>
        <dbReference type="EMBL" id="KZS97757.1"/>
    </source>
</evidence>
<comment type="function">
    <text evidence="1">Golgi membrane protein involved in vesicular trafficking and spindle migration.</text>
</comment>
<dbReference type="Proteomes" id="UP000076722">
    <property type="component" value="Unassembled WGS sequence"/>
</dbReference>
<keyword evidence="9 10" id="KW-0472">Membrane</keyword>
<dbReference type="EMBL" id="KV419396">
    <property type="protein sequence ID" value="KZS97757.1"/>
    <property type="molecule type" value="Genomic_DNA"/>
</dbReference>
<sequence length="300" mass="33868">MTVQMKAVLLWPFQKTVHYCREAVVRYKRLNWLGKSVFWFLIVFHIVLFTALIVFTPARLAQALYDSAQELEHIPYGWLILVGIIVVASFPPLIGFDTTLNVCGFTYGFRRGYLIGAPSAVVAACLVFLVLRWAFKSRVQAWATTNERWQALEAVIREKGLPLIILIRISGFPPWVYSNAFFASVEGVSFWQFFVATLCTLPKACLPVFVGSQIAKFSDGHRRGEMDTNTKIINAVVIALTIVLILVTGALVHRWTQMEIRKLKRLPPEVDAAAVDALEEVDEGAPLLRDFESGRRYNST</sequence>
<dbReference type="GO" id="GO:0000022">
    <property type="term" value="P:mitotic spindle elongation"/>
    <property type="evidence" value="ECO:0007669"/>
    <property type="project" value="TreeGrafter"/>
</dbReference>
<evidence type="ECO:0000256" key="4">
    <source>
        <dbReference type="ARBA" id="ARBA00013533"/>
    </source>
</evidence>
<evidence type="ECO:0000256" key="2">
    <source>
        <dbReference type="ARBA" id="ARBA00004653"/>
    </source>
</evidence>
<gene>
    <name evidence="12" type="ORF">SISNIDRAFT_449315</name>
</gene>
<dbReference type="STRING" id="1314777.A0A164ZIT7"/>
<evidence type="ECO:0000256" key="8">
    <source>
        <dbReference type="ARBA" id="ARBA00023034"/>
    </source>
</evidence>
<dbReference type="GO" id="GO:0016192">
    <property type="term" value="P:vesicle-mediated transport"/>
    <property type="evidence" value="ECO:0007669"/>
    <property type="project" value="TreeGrafter"/>
</dbReference>
<feature type="domain" description="VTT" evidence="11">
    <location>
        <begin position="97"/>
        <end position="213"/>
    </location>
</feature>
<reference evidence="12 13" key="1">
    <citation type="journal article" date="2016" name="Mol. Biol. Evol.">
        <title>Comparative Genomics of Early-Diverging Mushroom-Forming Fungi Provides Insights into the Origins of Lignocellulose Decay Capabilities.</title>
        <authorList>
            <person name="Nagy L.G."/>
            <person name="Riley R."/>
            <person name="Tritt A."/>
            <person name="Adam C."/>
            <person name="Daum C."/>
            <person name="Floudas D."/>
            <person name="Sun H."/>
            <person name="Yadav J.S."/>
            <person name="Pangilinan J."/>
            <person name="Larsson K.H."/>
            <person name="Matsuura K."/>
            <person name="Barry K."/>
            <person name="Labutti K."/>
            <person name="Kuo R."/>
            <person name="Ohm R.A."/>
            <person name="Bhattacharya S.S."/>
            <person name="Shirouzu T."/>
            <person name="Yoshinaga Y."/>
            <person name="Martin F.M."/>
            <person name="Grigoriev I.V."/>
            <person name="Hibbett D.S."/>
        </authorList>
    </citation>
    <scope>NUCLEOTIDE SEQUENCE [LARGE SCALE GENOMIC DNA]</scope>
    <source>
        <strain evidence="12 13">HHB9708</strain>
    </source>
</reference>
<dbReference type="InterPro" id="IPR032816">
    <property type="entry name" value="VTT_dom"/>
</dbReference>
<dbReference type="PANTHER" id="PTHR47549:SF1">
    <property type="entry name" value="GOLGI APPARATUS MEMBRANE PROTEIN TVP38"/>
    <property type="match status" value="1"/>
</dbReference>
<evidence type="ECO:0000256" key="6">
    <source>
        <dbReference type="ARBA" id="ARBA00022692"/>
    </source>
</evidence>
<feature type="transmembrane region" description="Helical" evidence="10">
    <location>
        <begin position="232"/>
        <end position="255"/>
    </location>
</feature>
<dbReference type="InterPro" id="IPR051076">
    <property type="entry name" value="Golgi_membrane_TVP38/TMEM64"/>
</dbReference>
<evidence type="ECO:0000256" key="1">
    <source>
        <dbReference type="ARBA" id="ARBA00002978"/>
    </source>
</evidence>
<feature type="transmembrane region" description="Helical" evidence="10">
    <location>
        <begin position="76"/>
        <end position="94"/>
    </location>
</feature>
<dbReference type="Pfam" id="PF09335">
    <property type="entry name" value="VTT_dom"/>
    <property type="match status" value="1"/>
</dbReference>
<keyword evidence="8" id="KW-0333">Golgi apparatus</keyword>
<protein>
    <recommendedName>
        <fullName evidence="4">Golgi apparatus membrane protein TVP38</fullName>
    </recommendedName>
    <alternativeName>
        <fullName evidence="5">Golgi apparatus membrane protein tvp38</fullName>
    </alternativeName>
</protein>
<evidence type="ECO:0000256" key="7">
    <source>
        <dbReference type="ARBA" id="ARBA00022989"/>
    </source>
</evidence>
<feature type="transmembrane region" description="Helical" evidence="10">
    <location>
        <begin position="37"/>
        <end position="55"/>
    </location>
</feature>
<comment type="similarity">
    <text evidence="3">Belongs to the TVP38/TMEM64 family.</text>
</comment>
<evidence type="ECO:0000256" key="5">
    <source>
        <dbReference type="ARBA" id="ARBA00020673"/>
    </source>
</evidence>
<evidence type="ECO:0000256" key="10">
    <source>
        <dbReference type="SAM" id="Phobius"/>
    </source>
</evidence>
<name>A0A164ZIT7_9AGAM</name>
<dbReference type="AlphaFoldDB" id="A0A164ZIT7"/>
<evidence type="ECO:0000256" key="3">
    <source>
        <dbReference type="ARBA" id="ARBA00008640"/>
    </source>
</evidence>
<comment type="subcellular location">
    <subcellularLocation>
        <location evidence="2">Golgi apparatus membrane</location>
        <topology evidence="2">Multi-pass membrane protein</topology>
    </subcellularLocation>
</comment>
<keyword evidence="6 10" id="KW-0812">Transmembrane</keyword>
<proteinExistence type="inferred from homology"/>
<feature type="transmembrane region" description="Helical" evidence="10">
    <location>
        <begin position="190"/>
        <end position="211"/>
    </location>
</feature>
<dbReference type="PANTHER" id="PTHR47549">
    <property type="entry name" value="GOLGI APPARATUS MEMBRANE PROTEIN TVP38-RELATED"/>
    <property type="match status" value="1"/>
</dbReference>